<dbReference type="GO" id="GO:0015562">
    <property type="term" value="F:efflux transmembrane transporter activity"/>
    <property type="evidence" value="ECO:0007669"/>
    <property type="project" value="InterPro"/>
</dbReference>
<evidence type="ECO:0000256" key="4">
    <source>
        <dbReference type="ARBA" id="ARBA00022452"/>
    </source>
</evidence>
<dbReference type="InterPro" id="IPR003423">
    <property type="entry name" value="OMP_efflux"/>
</dbReference>
<evidence type="ECO:0000256" key="5">
    <source>
        <dbReference type="ARBA" id="ARBA00022692"/>
    </source>
</evidence>
<organism evidence="9 10">
    <name type="scientific">Terriglobus roseus</name>
    <dbReference type="NCBI Taxonomy" id="392734"/>
    <lineage>
        <taxon>Bacteria</taxon>
        <taxon>Pseudomonadati</taxon>
        <taxon>Acidobacteriota</taxon>
        <taxon>Terriglobia</taxon>
        <taxon>Terriglobales</taxon>
        <taxon>Acidobacteriaceae</taxon>
        <taxon>Terriglobus</taxon>
    </lineage>
</organism>
<evidence type="ECO:0000313" key="9">
    <source>
        <dbReference type="EMBL" id="SEB43432.1"/>
    </source>
</evidence>
<comment type="similarity">
    <text evidence="2">Belongs to the outer membrane factor (OMF) (TC 1.B.17) family.</text>
</comment>
<dbReference type="GO" id="GO:0015288">
    <property type="term" value="F:porin activity"/>
    <property type="evidence" value="ECO:0007669"/>
    <property type="project" value="TreeGrafter"/>
</dbReference>
<keyword evidence="3" id="KW-0813">Transport</keyword>
<gene>
    <name evidence="9" type="ORF">SAMN05443244_0492</name>
</gene>
<evidence type="ECO:0000256" key="7">
    <source>
        <dbReference type="ARBA" id="ARBA00023237"/>
    </source>
</evidence>
<keyword evidence="4" id="KW-1134">Transmembrane beta strand</keyword>
<dbReference type="Gene3D" id="1.20.1600.10">
    <property type="entry name" value="Outer membrane efflux proteins (OEP)"/>
    <property type="match status" value="1"/>
</dbReference>
<keyword evidence="6" id="KW-0472">Membrane</keyword>
<dbReference type="SUPFAM" id="SSF56954">
    <property type="entry name" value="Outer membrane efflux proteins (OEP)"/>
    <property type="match status" value="1"/>
</dbReference>
<keyword evidence="7" id="KW-0998">Cell outer membrane</keyword>
<feature type="signal peptide" evidence="8">
    <location>
        <begin position="1"/>
        <end position="27"/>
    </location>
</feature>
<sequence>MRIGLFWWLTMCAMSASCQAVSSGAPAAQGAALSLEQAISMVQANEPQYAAAVAERGALALERTNAKTALLPTVTYHNQAVYTQPNGVAASRIGQVSGDASPIFIANNAIREYASQGVVDEKIGLGQIAAIRSATAGALRAEAEAELARRGLVVTVTNLFFGSQGAAQKTTVATEALNEANHFLDITQKREQAREVAHADVLKAQLQQQQRERELGDAKLAATKARLELGVLLYADPSTPYSLDIPTMPPPLPDRAGIDGLAKQNNPEIRSALAGLQVAQADTFTAKAALAPDLVLNYTYGIDATNFGVNGPDGIHNLGYAMSATLDIPVWDWLATERRIKASRLRADAAKVVLTAAQRRLLANLEEFYAEANLAAQQLRSLDASVITARESLRLTNLRYVDGESTALEVVDAQAAVITAENAQVDGQLRYQLARAQLQTLTGRLP</sequence>
<evidence type="ECO:0000256" key="6">
    <source>
        <dbReference type="ARBA" id="ARBA00023136"/>
    </source>
</evidence>
<dbReference type="GO" id="GO:0009279">
    <property type="term" value="C:cell outer membrane"/>
    <property type="evidence" value="ECO:0007669"/>
    <property type="project" value="UniProtKB-SubCell"/>
</dbReference>
<protein>
    <submittedName>
        <fullName evidence="9">Outer membrane protein TolC</fullName>
    </submittedName>
</protein>
<evidence type="ECO:0000256" key="8">
    <source>
        <dbReference type="SAM" id="SignalP"/>
    </source>
</evidence>
<name>A0A1H4JCY4_9BACT</name>
<keyword evidence="8" id="KW-0732">Signal</keyword>
<dbReference type="PANTHER" id="PTHR30026:SF20">
    <property type="entry name" value="OUTER MEMBRANE PROTEIN TOLC"/>
    <property type="match status" value="1"/>
</dbReference>
<dbReference type="RefSeq" id="WP_244501929.1">
    <property type="nucleotide sequence ID" value="NZ_FNSD01000001.1"/>
</dbReference>
<evidence type="ECO:0000256" key="1">
    <source>
        <dbReference type="ARBA" id="ARBA00004442"/>
    </source>
</evidence>
<comment type="subcellular location">
    <subcellularLocation>
        <location evidence="1">Cell outer membrane</location>
    </subcellularLocation>
</comment>
<proteinExistence type="inferred from homology"/>
<feature type="chain" id="PRO_5010311063" evidence="8">
    <location>
        <begin position="28"/>
        <end position="446"/>
    </location>
</feature>
<dbReference type="Proteomes" id="UP000182409">
    <property type="component" value="Unassembled WGS sequence"/>
</dbReference>
<accession>A0A1H4JCY4</accession>
<dbReference type="PROSITE" id="PS51257">
    <property type="entry name" value="PROKAR_LIPOPROTEIN"/>
    <property type="match status" value="1"/>
</dbReference>
<keyword evidence="5" id="KW-0812">Transmembrane</keyword>
<dbReference type="GO" id="GO:1990281">
    <property type="term" value="C:efflux pump complex"/>
    <property type="evidence" value="ECO:0007669"/>
    <property type="project" value="TreeGrafter"/>
</dbReference>
<dbReference type="InterPro" id="IPR051906">
    <property type="entry name" value="TolC-like"/>
</dbReference>
<dbReference type="AlphaFoldDB" id="A0A1H4JCY4"/>
<reference evidence="9 10" key="1">
    <citation type="submission" date="2016-10" db="EMBL/GenBank/DDBJ databases">
        <authorList>
            <person name="de Groot N.N."/>
        </authorList>
    </citation>
    <scope>NUCLEOTIDE SEQUENCE [LARGE SCALE GENOMIC DNA]</scope>
    <source>
        <strain evidence="9 10">AB35.6</strain>
    </source>
</reference>
<evidence type="ECO:0000256" key="2">
    <source>
        <dbReference type="ARBA" id="ARBA00007613"/>
    </source>
</evidence>
<dbReference type="Pfam" id="PF02321">
    <property type="entry name" value="OEP"/>
    <property type="match status" value="1"/>
</dbReference>
<dbReference type="EMBL" id="FNSD01000001">
    <property type="protein sequence ID" value="SEB43432.1"/>
    <property type="molecule type" value="Genomic_DNA"/>
</dbReference>
<evidence type="ECO:0000313" key="10">
    <source>
        <dbReference type="Proteomes" id="UP000182409"/>
    </source>
</evidence>
<evidence type="ECO:0000256" key="3">
    <source>
        <dbReference type="ARBA" id="ARBA00022448"/>
    </source>
</evidence>
<dbReference type="PANTHER" id="PTHR30026">
    <property type="entry name" value="OUTER MEMBRANE PROTEIN TOLC"/>
    <property type="match status" value="1"/>
</dbReference>